<feature type="compositionally biased region" description="Basic and acidic residues" evidence="6">
    <location>
        <begin position="77"/>
        <end position="86"/>
    </location>
</feature>
<keyword evidence="9" id="KW-1185">Reference proteome</keyword>
<dbReference type="InterPro" id="IPR028002">
    <property type="entry name" value="Myb_DNA-bind_5"/>
</dbReference>
<comment type="function">
    <text evidence="5">Involved in transvection phenomena (= synapsis-dependent gene expression), where the synaptic pairing of chromosomes carrying genes with which zeste interacts influences the expression of these genes. Zeste binds to DNA and stimulates transcription from a nearby promoter.</text>
</comment>
<evidence type="ECO:0000256" key="1">
    <source>
        <dbReference type="ARBA" id="ARBA00011764"/>
    </source>
</evidence>
<feature type="compositionally biased region" description="Polar residues" evidence="6">
    <location>
        <begin position="181"/>
        <end position="192"/>
    </location>
</feature>
<evidence type="ECO:0000259" key="7">
    <source>
        <dbReference type="Pfam" id="PF13873"/>
    </source>
</evidence>
<dbReference type="OrthoDB" id="7543230at2759"/>
<evidence type="ECO:0000313" key="8">
    <source>
        <dbReference type="EMBL" id="CAH0562973.1"/>
    </source>
</evidence>
<dbReference type="EMBL" id="OV121139">
    <property type="protein sequence ID" value="CAH0562973.1"/>
    <property type="molecule type" value="Genomic_DNA"/>
</dbReference>
<proteinExistence type="predicted"/>
<name>A0A9P0BJ04_BRAAE</name>
<evidence type="ECO:0000256" key="4">
    <source>
        <dbReference type="ARBA" id="ARBA00023163"/>
    </source>
</evidence>
<dbReference type="PANTHER" id="PTHR23098:SF16">
    <property type="entry name" value="REGULATORY PROTEIN ZESTE"/>
    <property type="match status" value="1"/>
</dbReference>
<evidence type="ECO:0000256" key="5">
    <source>
        <dbReference type="ARBA" id="ARBA00025466"/>
    </source>
</evidence>
<dbReference type="PANTHER" id="PTHR23098">
    <property type="entry name" value="AGAP001331-PA-RELATED"/>
    <property type="match status" value="1"/>
</dbReference>
<evidence type="ECO:0000256" key="3">
    <source>
        <dbReference type="ARBA" id="ARBA00023015"/>
    </source>
</evidence>
<reference evidence="8" key="1">
    <citation type="submission" date="2021-12" db="EMBL/GenBank/DDBJ databases">
        <authorList>
            <person name="King R."/>
        </authorList>
    </citation>
    <scope>NUCLEOTIDE SEQUENCE</scope>
</reference>
<gene>
    <name evidence="8" type="ORF">MELIAE_LOCUS11980</name>
</gene>
<comment type="subunit">
    <text evidence="1">Self-associates forming complexes of several hundred monomers.</text>
</comment>
<sequence length="260" mass="29563">MNRGKKSTSITETQKTTLIEFLKNNPLLISGKFSNSFTFKDATAKWVEITEVLNSIPGAIKDWRNWRKTWQDLRSRTKLKKSEINKHHGGTGGGPPTEKELTPSEISILDIVKAVSIEGHKVPESPANFNFEETDKIVHDLLNENQKEQILVVQKEKALSNKENIQPSTSQRKIPEKALSNKENIQPSTSQRKIPKRSKISNGMVVNEFNTLYKQKIQIKESYYNKKIELLTRIAVAKEKSATSIEKIADTLTELTYNLT</sequence>
<evidence type="ECO:0000313" key="9">
    <source>
        <dbReference type="Proteomes" id="UP001154078"/>
    </source>
</evidence>
<feature type="compositionally biased region" description="Polar residues" evidence="6">
    <location>
        <begin position="161"/>
        <end position="172"/>
    </location>
</feature>
<evidence type="ECO:0000256" key="6">
    <source>
        <dbReference type="SAM" id="MobiDB-lite"/>
    </source>
</evidence>
<dbReference type="Pfam" id="PF13873">
    <property type="entry name" value="Myb_DNA-bind_5"/>
    <property type="match status" value="1"/>
</dbReference>
<keyword evidence="3" id="KW-0805">Transcription regulation</keyword>
<dbReference type="GO" id="GO:0005634">
    <property type="term" value="C:nucleus"/>
    <property type="evidence" value="ECO:0007669"/>
    <property type="project" value="TreeGrafter"/>
</dbReference>
<evidence type="ECO:0000256" key="2">
    <source>
        <dbReference type="ARBA" id="ARBA00016807"/>
    </source>
</evidence>
<protein>
    <recommendedName>
        <fullName evidence="2">Regulatory protein zeste</fullName>
    </recommendedName>
</protein>
<dbReference type="Proteomes" id="UP001154078">
    <property type="component" value="Chromosome 8"/>
</dbReference>
<organism evidence="8 9">
    <name type="scientific">Brassicogethes aeneus</name>
    <name type="common">Rape pollen beetle</name>
    <name type="synonym">Meligethes aeneus</name>
    <dbReference type="NCBI Taxonomy" id="1431903"/>
    <lineage>
        <taxon>Eukaryota</taxon>
        <taxon>Metazoa</taxon>
        <taxon>Ecdysozoa</taxon>
        <taxon>Arthropoda</taxon>
        <taxon>Hexapoda</taxon>
        <taxon>Insecta</taxon>
        <taxon>Pterygota</taxon>
        <taxon>Neoptera</taxon>
        <taxon>Endopterygota</taxon>
        <taxon>Coleoptera</taxon>
        <taxon>Polyphaga</taxon>
        <taxon>Cucujiformia</taxon>
        <taxon>Nitidulidae</taxon>
        <taxon>Meligethinae</taxon>
        <taxon>Brassicogethes</taxon>
    </lineage>
</organism>
<feature type="region of interest" description="Disordered" evidence="6">
    <location>
        <begin position="161"/>
        <end position="196"/>
    </location>
</feature>
<keyword evidence="4" id="KW-0804">Transcription</keyword>
<feature type="domain" description="Myb/SANT-like DNA-binding" evidence="7">
    <location>
        <begin position="10"/>
        <end position="81"/>
    </location>
</feature>
<accession>A0A9P0BJ04</accession>
<feature type="region of interest" description="Disordered" evidence="6">
    <location>
        <begin position="77"/>
        <end position="101"/>
    </location>
</feature>
<dbReference type="AlphaFoldDB" id="A0A9P0BJ04"/>